<protein>
    <submittedName>
        <fullName evidence="1">Uncharacterized protein</fullName>
    </submittedName>
</protein>
<organism evidence="1 2">
    <name type="scientific">Pilimelia terevasa</name>
    <dbReference type="NCBI Taxonomy" id="53372"/>
    <lineage>
        <taxon>Bacteria</taxon>
        <taxon>Bacillati</taxon>
        <taxon>Actinomycetota</taxon>
        <taxon>Actinomycetes</taxon>
        <taxon>Micromonosporales</taxon>
        <taxon>Micromonosporaceae</taxon>
        <taxon>Pilimelia</taxon>
    </lineage>
</organism>
<name>A0A8J3BEA0_9ACTN</name>
<reference evidence="1" key="2">
    <citation type="submission" date="2020-09" db="EMBL/GenBank/DDBJ databases">
        <authorList>
            <person name="Sun Q."/>
            <person name="Ohkuma M."/>
        </authorList>
    </citation>
    <scope>NUCLEOTIDE SEQUENCE</scope>
    <source>
        <strain evidence="1">JCM 3091</strain>
    </source>
</reference>
<dbReference type="RefSeq" id="WP_189112250.1">
    <property type="nucleotide sequence ID" value="NZ_BMQC01000001.1"/>
</dbReference>
<dbReference type="Proteomes" id="UP000662200">
    <property type="component" value="Unassembled WGS sequence"/>
</dbReference>
<dbReference type="AlphaFoldDB" id="A0A8J3BEA0"/>
<reference evidence="1" key="1">
    <citation type="journal article" date="2014" name="Int. J. Syst. Evol. Microbiol.">
        <title>Complete genome sequence of Corynebacterium casei LMG S-19264T (=DSM 44701T), isolated from a smear-ripened cheese.</title>
        <authorList>
            <consortium name="US DOE Joint Genome Institute (JGI-PGF)"/>
            <person name="Walter F."/>
            <person name="Albersmeier A."/>
            <person name="Kalinowski J."/>
            <person name="Ruckert C."/>
        </authorList>
    </citation>
    <scope>NUCLEOTIDE SEQUENCE</scope>
    <source>
        <strain evidence="1">JCM 3091</strain>
    </source>
</reference>
<evidence type="ECO:0000313" key="2">
    <source>
        <dbReference type="Proteomes" id="UP000662200"/>
    </source>
</evidence>
<comment type="caution">
    <text evidence="1">The sequence shown here is derived from an EMBL/GenBank/DDBJ whole genome shotgun (WGS) entry which is preliminary data.</text>
</comment>
<evidence type="ECO:0000313" key="1">
    <source>
        <dbReference type="EMBL" id="GGK13286.1"/>
    </source>
</evidence>
<sequence>MPAKKITNDQEVVRWYEQGRTFQWMVEEYRRKYNIEVSPTTFSEFVRRLELPPRSVRNHELIPWRVEPRHKWRHAIVMLRAEARRRAGENLAKSVETKLNSWLSLREADGLVVHYDPATEQGFSLVPRRPNIDTDLIRVPDAKTTVRTGRSVD</sequence>
<gene>
    <name evidence="1" type="ORF">GCM10010124_02340</name>
</gene>
<accession>A0A8J3BEA0</accession>
<proteinExistence type="predicted"/>
<dbReference type="EMBL" id="BMQC01000001">
    <property type="protein sequence ID" value="GGK13286.1"/>
    <property type="molecule type" value="Genomic_DNA"/>
</dbReference>
<keyword evidence="2" id="KW-1185">Reference proteome</keyword>